<sequence length="113" mass="12730">MDDANEVAFIVDEVSNIIKESIEVTIGSQSYQQAKINTWTSNIVEAILNSLTKLNKPFKYIVSCVIMQKNGAGLHTASSCFWDNSTDGSCTVRDDIDEIFSFVIERQFAYIFF</sequence>
<dbReference type="GO" id="GO:0005868">
    <property type="term" value="C:cytoplasmic dynein complex"/>
    <property type="evidence" value="ECO:0007669"/>
    <property type="project" value="TreeGrafter"/>
</dbReference>
<dbReference type="GO" id="GO:0045505">
    <property type="term" value="F:dynein intermediate chain binding"/>
    <property type="evidence" value="ECO:0007669"/>
    <property type="project" value="TreeGrafter"/>
</dbReference>
<dbReference type="PANTHER" id="PTHR21255">
    <property type="entry name" value="T-COMPLEX-ASSOCIATED-TESTIS-EXPRESSED 1/ DYNEIN LIGHT CHAIN"/>
    <property type="match status" value="1"/>
</dbReference>
<evidence type="ECO:0000313" key="4">
    <source>
        <dbReference type="Proteomes" id="UP000663829"/>
    </source>
</evidence>
<comment type="similarity">
    <text evidence="1">Belongs to the dynein light chain Tctex-type family.</text>
</comment>
<dbReference type="AlphaFoldDB" id="A0A814QMH2"/>
<evidence type="ECO:0000313" key="3">
    <source>
        <dbReference type="EMBL" id="CAF3885167.1"/>
    </source>
</evidence>
<dbReference type="InterPro" id="IPR005334">
    <property type="entry name" value="Tctex-1-like"/>
</dbReference>
<comment type="caution">
    <text evidence="2">The sequence shown here is derived from an EMBL/GenBank/DDBJ whole genome shotgun (WGS) entry which is preliminary data.</text>
</comment>
<keyword evidence="4" id="KW-1185">Reference proteome</keyword>
<dbReference type="OrthoDB" id="10059120at2759"/>
<dbReference type="EMBL" id="CAJNOQ010006052">
    <property type="protein sequence ID" value="CAF1121657.1"/>
    <property type="molecule type" value="Genomic_DNA"/>
</dbReference>
<gene>
    <name evidence="2" type="ORF">GPM918_LOCUS19721</name>
    <name evidence="3" type="ORF">SRO942_LOCUS19718</name>
</gene>
<dbReference type="PANTHER" id="PTHR21255:SF4">
    <property type="entry name" value="DYNEIN LIGHT CHAIN TCTEX-TYPE"/>
    <property type="match status" value="1"/>
</dbReference>
<dbReference type="Proteomes" id="UP000681722">
    <property type="component" value="Unassembled WGS sequence"/>
</dbReference>
<dbReference type="EMBL" id="CAJOBC010006052">
    <property type="protein sequence ID" value="CAF3885167.1"/>
    <property type="molecule type" value="Genomic_DNA"/>
</dbReference>
<dbReference type="InterPro" id="IPR038586">
    <property type="entry name" value="Tctex-1-like_sf"/>
</dbReference>
<dbReference type="Gene3D" id="3.30.1140.40">
    <property type="entry name" value="Tctex-1"/>
    <property type="match status" value="1"/>
</dbReference>
<proteinExistence type="inferred from homology"/>
<evidence type="ECO:0008006" key="5">
    <source>
        <dbReference type="Google" id="ProtNLM"/>
    </source>
</evidence>
<accession>A0A814QMH2</accession>
<dbReference type="Pfam" id="PF03645">
    <property type="entry name" value="Tctex-1"/>
    <property type="match status" value="1"/>
</dbReference>
<dbReference type="GO" id="GO:0007018">
    <property type="term" value="P:microtubule-based movement"/>
    <property type="evidence" value="ECO:0007669"/>
    <property type="project" value="TreeGrafter"/>
</dbReference>
<evidence type="ECO:0000313" key="2">
    <source>
        <dbReference type="EMBL" id="CAF1121657.1"/>
    </source>
</evidence>
<dbReference type="Proteomes" id="UP000663829">
    <property type="component" value="Unassembled WGS sequence"/>
</dbReference>
<protein>
    <recommendedName>
        <fullName evidence="5">Dynein light chain Tctex-type 1</fullName>
    </recommendedName>
</protein>
<evidence type="ECO:0000256" key="1">
    <source>
        <dbReference type="ARBA" id="ARBA00005361"/>
    </source>
</evidence>
<dbReference type="GO" id="GO:0005737">
    <property type="term" value="C:cytoplasm"/>
    <property type="evidence" value="ECO:0007669"/>
    <property type="project" value="TreeGrafter"/>
</dbReference>
<organism evidence="2 4">
    <name type="scientific">Didymodactylos carnosus</name>
    <dbReference type="NCBI Taxonomy" id="1234261"/>
    <lineage>
        <taxon>Eukaryota</taxon>
        <taxon>Metazoa</taxon>
        <taxon>Spiralia</taxon>
        <taxon>Gnathifera</taxon>
        <taxon>Rotifera</taxon>
        <taxon>Eurotatoria</taxon>
        <taxon>Bdelloidea</taxon>
        <taxon>Philodinida</taxon>
        <taxon>Philodinidae</taxon>
        <taxon>Didymodactylos</taxon>
    </lineage>
</organism>
<name>A0A814QMH2_9BILA</name>
<reference evidence="2" key="1">
    <citation type="submission" date="2021-02" db="EMBL/GenBank/DDBJ databases">
        <authorList>
            <person name="Nowell W R."/>
        </authorList>
    </citation>
    <scope>NUCLEOTIDE SEQUENCE</scope>
</reference>